<feature type="region of interest" description="Disordered" evidence="1">
    <location>
        <begin position="1"/>
        <end position="46"/>
    </location>
</feature>
<dbReference type="Proteomes" id="UP000467841">
    <property type="component" value="Unassembled WGS sequence"/>
</dbReference>
<protein>
    <submittedName>
        <fullName evidence="2">Uncharacterized protein</fullName>
    </submittedName>
</protein>
<dbReference type="AlphaFoldDB" id="A0A6D2IBD2"/>
<comment type="caution">
    <text evidence="2">The sequence shown here is derived from an EMBL/GenBank/DDBJ whole genome shotgun (WGS) entry which is preliminary data.</text>
</comment>
<evidence type="ECO:0000313" key="2">
    <source>
        <dbReference type="EMBL" id="CAA7023871.1"/>
    </source>
</evidence>
<proteinExistence type="predicted"/>
<name>A0A6D2IBD2_9BRAS</name>
<keyword evidence="3" id="KW-1185">Reference proteome</keyword>
<evidence type="ECO:0000256" key="1">
    <source>
        <dbReference type="SAM" id="MobiDB-lite"/>
    </source>
</evidence>
<dbReference type="EMBL" id="CACVBM020000832">
    <property type="protein sequence ID" value="CAA7023871.1"/>
    <property type="molecule type" value="Genomic_DNA"/>
</dbReference>
<reference evidence="2" key="1">
    <citation type="submission" date="2020-01" db="EMBL/GenBank/DDBJ databases">
        <authorList>
            <person name="Mishra B."/>
        </authorList>
    </citation>
    <scope>NUCLEOTIDE SEQUENCE [LARGE SCALE GENOMIC DNA]</scope>
</reference>
<accession>A0A6D2IBD2</accession>
<organism evidence="2 3">
    <name type="scientific">Microthlaspi erraticum</name>
    <dbReference type="NCBI Taxonomy" id="1685480"/>
    <lineage>
        <taxon>Eukaryota</taxon>
        <taxon>Viridiplantae</taxon>
        <taxon>Streptophyta</taxon>
        <taxon>Embryophyta</taxon>
        <taxon>Tracheophyta</taxon>
        <taxon>Spermatophyta</taxon>
        <taxon>Magnoliopsida</taxon>
        <taxon>eudicotyledons</taxon>
        <taxon>Gunneridae</taxon>
        <taxon>Pentapetalae</taxon>
        <taxon>rosids</taxon>
        <taxon>malvids</taxon>
        <taxon>Brassicales</taxon>
        <taxon>Brassicaceae</taxon>
        <taxon>Coluteocarpeae</taxon>
        <taxon>Microthlaspi</taxon>
    </lineage>
</organism>
<gene>
    <name evidence="2" type="ORF">MERR_LOCUS11106</name>
</gene>
<evidence type="ECO:0000313" key="3">
    <source>
        <dbReference type="Proteomes" id="UP000467841"/>
    </source>
</evidence>
<sequence>MKKRDSSMQSPRKQIKLGENHTKSRAAMPTPPPPTNTNQRQVESRRGEDDWALVNFVGEPVQDPRDNVTWYIRKLSLTKLFKIECSEYPQLTREFLTVALAFPNNNGDQPAAHDFKENSTRKKAHSYLQGPSCLGSPIQQFAMCTASSQAPFNATNTSLVTFQPKEKDFYVPSREKPSLPFHHYHTLQRTVKAYAATKNAMFSALEWQRTNWRRLWSASHVLSRV</sequence>